<proteinExistence type="predicted"/>
<reference evidence="1" key="1">
    <citation type="journal article" date="2020" name="mSystems">
        <title>Genome- and Community-Level Interaction Insights into Carbon Utilization and Element Cycling Functions of Hydrothermarchaeota in Hydrothermal Sediment.</title>
        <authorList>
            <person name="Zhou Z."/>
            <person name="Liu Y."/>
            <person name="Xu W."/>
            <person name="Pan J."/>
            <person name="Luo Z.H."/>
            <person name="Li M."/>
        </authorList>
    </citation>
    <scope>NUCLEOTIDE SEQUENCE [LARGE SCALE GENOMIC DNA]</scope>
    <source>
        <strain evidence="1">SpSt-26</strain>
    </source>
</reference>
<dbReference type="EMBL" id="DSLA01000095">
    <property type="protein sequence ID" value="HEH35695.1"/>
    <property type="molecule type" value="Genomic_DNA"/>
</dbReference>
<gene>
    <name evidence="1" type="ORF">ENP88_06055</name>
</gene>
<dbReference type="PANTHER" id="PTHR42280">
    <property type="entry name" value="CITG FAMILY PROTEIN"/>
    <property type="match status" value="1"/>
</dbReference>
<dbReference type="PANTHER" id="PTHR42280:SF1">
    <property type="entry name" value="CITG FAMILY PROTEIN"/>
    <property type="match status" value="1"/>
</dbReference>
<evidence type="ECO:0000313" key="1">
    <source>
        <dbReference type="EMBL" id="HEH35695.1"/>
    </source>
</evidence>
<dbReference type="AlphaFoldDB" id="A0A7J2TJG0"/>
<dbReference type="Pfam" id="PF01874">
    <property type="entry name" value="CitG"/>
    <property type="match status" value="1"/>
</dbReference>
<dbReference type="GO" id="GO:0046917">
    <property type="term" value="F:triphosphoribosyl-dephospho-CoA synthase activity"/>
    <property type="evidence" value="ECO:0007669"/>
    <property type="project" value="InterPro"/>
</dbReference>
<comment type="caution">
    <text evidence="1">The sequence shown here is derived from an EMBL/GenBank/DDBJ whole genome shotgun (WGS) entry which is preliminary data.</text>
</comment>
<sequence>MLRSAEDAAISAVIALAMEVSSDPKAGNVDRGHDFEELKFEDFLISAITAFPYFLRTAKNRRLYILNAIEKAQEYGINTNVHFGAFLLLFPLVAVWDSENSEIAGKRATEFLKSTSYLDSLKILRAFNLCKPRVLATEELSLQDRRTAAEIIKRRLNIYEWMKLSPKENLIAKELLNCYEISVEGARFLLNSERDERESIVLLYHKLLAEYPDTLIIAKKGIKVAEDVMRMAKKAIEEGMDGFRRLDEFLIKNDINPGTIADITASSIFLAILEGWKVEAKRFRIEKRDK</sequence>
<dbReference type="Gene3D" id="1.10.4200.10">
    <property type="entry name" value="Triphosphoribosyl-dephospho-CoA protein"/>
    <property type="match status" value="1"/>
</dbReference>
<protein>
    <submittedName>
        <fullName evidence="1">Triphosphoribosyl-dephospho-CoA synthase</fullName>
    </submittedName>
</protein>
<name>A0A7J2TJG0_ARCFL</name>
<accession>A0A7J2TJG0</accession>
<dbReference type="InterPro" id="IPR002736">
    <property type="entry name" value="CitG"/>
</dbReference>
<dbReference type="GO" id="GO:0005524">
    <property type="term" value="F:ATP binding"/>
    <property type="evidence" value="ECO:0007669"/>
    <property type="project" value="InterPro"/>
</dbReference>
<organism evidence="1">
    <name type="scientific">Archaeoglobus fulgidus</name>
    <dbReference type="NCBI Taxonomy" id="2234"/>
    <lineage>
        <taxon>Archaea</taxon>
        <taxon>Methanobacteriati</taxon>
        <taxon>Methanobacteriota</taxon>
        <taxon>Archaeoglobi</taxon>
        <taxon>Archaeoglobales</taxon>
        <taxon>Archaeoglobaceae</taxon>
        <taxon>Archaeoglobus</taxon>
    </lineage>
</organism>